<name>A0A425DEX0_APHAT</name>
<dbReference type="EMBL" id="MZMZ02001955">
    <property type="protein sequence ID" value="RQM27841.1"/>
    <property type="molecule type" value="Genomic_DNA"/>
</dbReference>
<dbReference type="AlphaFoldDB" id="A0A425DEX0"/>
<proteinExistence type="predicted"/>
<accession>A0A425DEX0</accession>
<evidence type="ECO:0000313" key="2">
    <source>
        <dbReference type="Proteomes" id="UP000284702"/>
    </source>
</evidence>
<comment type="caution">
    <text evidence="1">The sequence shown here is derived from an EMBL/GenBank/DDBJ whole genome shotgun (WGS) entry which is preliminary data.</text>
</comment>
<organism evidence="1 2">
    <name type="scientific">Aphanomyces astaci</name>
    <name type="common">Crayfish plague agent</name>
    <dbReference type="NCBI Taxonomy" id="112090"/>
    <lineage>
        <taxon>Eukaryota</taxon>
        <taxon>Sar</taxon>
        <taxon>Stramenopiles</taxon>
        <taxon>Oomycota</taxon>
        <taxon>Saprolegniomycetes</taxon>
        <taxon>Saprolegniales</taxon>
        <taxon>Verrucalvaceae</taxon>
        <taxon>Aphanomyces</taxon>
    </lineage>
</organism>
<gene>
    <name evidence="1" type="ORF">B5M09_008520</name>
</gene>
<dbReference type="VEuPathDB" id="FungiDB:H257_13190"/>
<protein>
    <submittedName>
        <fullName evidence="1">Uncharacterized protein</fullName>
    </submittedName>
</protein>
<dbReference type="Proteomes" id="UP000284702">
    <property type="component" value="Unassembled WGS sequence"/>
</dbReference>
<reference evidence="1" key="1">
    <citation type="submission" date="2018-07" db="EMBL/GenBank/DDBJ databases">
        <title>Annotation of Aphanomyces astaci genome assembly.</title>
        <authorList>
            <person name="Studholme D.J."/>
        </authorList>
    </citation>
    <scope>NUCLEOTIDE SEQUENCE [LARGE SCALE GENOMIC DNA]</scope>
    <source>
        <strain evidence="1">Pc</strain>
    </source>
</reference>
<evidence type="ECO:0000313" key="1">
    <source>
        <dbReference type="EMBL" id="RQM27841.1"/>
    </source>
</evidence>
<sequence length="119" mass="13637">MDHGEPLPLTPRGQTGMVLHRILSQEDVYAQPIDIPVAQYPPDMAVRHLGQQVRQAVDAQGARINSVQQAVGGQTQQTYEQLMVLHQQQQVQAREQMEMNRQIMAELAHQRDRQQIFME</sequence>
<keyword evidence="2" id="KW-1185">Reference proteome</keyword>